<dbReference type="Proteomes" id="UP001253637">
    <property type="component" value="Segment"/>
</dbReference>
<proteinExistence type="predicted"/>
<feature type="domain" description="DUF7910" evidence="3">
    <location>
        <begin position="328"/>
        <end position="431"/>
    </location>
</feature>
<sequence>MAGASLFSRFAGGGGAAALVLALVLAACCATPASAQHRQTFYIGWPTTWTAPVGAVNMTVSVWGGGGGASGTSRCAAGGGSGSAVINRAVGDLAWGIPATQVRWSVQIGAGGAGYSDPPRIDVTYGQAGNGGMSTIVAKAPNGTELFRATAYGGGGALTMWYSRTQCWGGAGGGANSSAVGAVPGSGIPSGGVDNNGTGLPTEGAMIGDIKAGGAGAGFGFFNGDLHDPVLHGAPWTSPGQHWDGGWGYAYQDPDYGFGFARGGAAGFGGVGGGSQTEDQIREPPANSGSGGGSRVTYADQGYQKFYSAAGASGGATLDYALRMPPVLTFKSSASNKYLTAHSYSGVSANATVAQTWEKWFAIPLADGKYAFRSWQAKYLKANPTNSVEATATVVSTWEQFTPVDVNHALARWAFKTHHGTYLSAAPDGFVFCGTDPAHYWTISDLV</sequence>
<evidence type="ECO:0000256" key="1">
    <source>
        <dbReference type="SAM" id="MobiDB-lite"/>
    </source>
</evidence>
<dbReference type="Pfam" id="PF21722">
    <property type="entry name" value="Gly_rich_2"/>
    <property type="match status" value="1"/>
</dbReference>
<dbReference type="InterPro" id="IPR049304">
    <property type="entry name" value="Gly_rich_dom"/>
</dbReference>
<dbReference type="EMBL" id="LC625835">
    <property type="protein sequence ID" value="BCU03916.1"/>
    <property type="molecule type" value="Genomic_DNA"/>
</dbReference>
<feature type="domain" description="Glycine-rich" evidence="2">
    <location>
        <begin position="47"/>
        <end position="320"/>
    </location>
</feature>
<dbReference type="Pfam" id="PF25490">
    <property type="entry name" value="DUF7910"/>
    <property type="match status" value="1"/>
</dbReference>
<dbReference type="Gene3D" id="2.80.10.50">
    <property type="match status" value="1"/>
</dbReference>
<dbReference type="InterPro" id="IPR008999">
    <property type="entry name" value="Actin-crosslinking"/>
</dbReference>
<evidence type="ECO:0000259" key="2">
    <source>
        <dbReference type="Pfam" id="PF21722"/>
    </source>
</evidence>
<evidence type="ECO:0000259" key="3">
    <source>
        <dbReference type="Pfam" id="PF25490"/>
    </source>
</evidence>
<dbReference type="InterPro" id="IPR057232">
    <property type="entry name" value="DUF7910"/>
</dbReference>
<dbReference type="CDD" id="cd00257">
    <property type="entry name" value="beta-trefoil_FSCN-like"/>
    <property type="match status" value="1"/>
</dbReference>
<dbReference type="SUPFAM" id="SSF50405">
    <property type="entry name" value="Actin-crosslinking proteins"/>
    <property type="match status" value="1"/>
</dbReference>
<accession>A0A811BS54</accession>
<organism evidence="4 5">
    <name type="scientific">Pandoravirus japonicus</name>
    <dbReference type="NCBI Taxonomy" id="2823154"/>
    <lineage>
        <taxon>Viruses</taxon>
        <taxon>Pandoravirus</taxon>
    </lineage>
</organism>
<name>A0A811BS54_9VIRU</name>
<feature type="region of interest" description="Disordered" evidence="1">
    <location>
        <begin position="271"/>
        <end position="294"/>
    </location>
</feature>
<reference evidence="4" key="1">
    <citation type="submission" date="2021-04" db="EMBL/GenBank/DDBJ databases">
        <title>Draft Genome Sequence of Pandoravirus japonicus, Isolated from the Sabaishi River of Niigata, Japan.</title>
        <authorList>
            <person name="Hosokawa N."/>
            <person name="Takahashi H."/>
            <person name="Aoki K."/>
            <person name="Takemura M."/>
        </authorList>
    </citation>
    <scope>NUCLEOTIDE SEQUENCE</scope>
</reference>
<evidence type="ECO:0000313" key="5">
    <source>
        <dbReference type="Proteomes" id="UP001253637"/>
    </source>
</evidence>
<protein>
    <submittedName>
        <fullName evidence="4">Fascin-like protein</fullName>
    </submittedName>
</protein>
<evidence type="ECO:0000313" key="4">
    <source>
        <dbReference type="EMBL" id="BCU03916.1"/>
    </source>
</evidence>